<dbReference type="PANTHER" id="PTHR43031:SF1">
    <property type="entry name" value="PYRIDINE NUCLEOTIDE-DISULPHIDE OXIDOREDUCTASE"/>
    <property type="match status" value="1"/>
</dbReference>
<dbReference type="InterPro" id="IPR001763">
    <property type="entry name" value="Rhodanese-like_dom"/>
</dbReference>
<comment type="caution">
    <text evidence="2">The sequence shown here is derived from an EMBL/GenBank/DDBJ whole genome shotgun (WGS) entry which is preliminary data.</text>
</comment>
<protein>
    <submittedName>
        <fullName evidence="2">Sulfurtransferase</fullName>
    </submittedName>
</protein>
<dbReference type="EMBL" id="LDUG01000018">
    <property type="protein sequence ID" value="KVW96926.1"/>
    <property type="molecule type" value="Genomic_DNA"/>
</dbReference>
<dbReference type="OrthoDB" id="9815890at2"/>
<name>A0A106BQT2_THIDE</name>
<dbReference type="RefSeq" id="WP_059753068.1">
    <property type="nucleotide sequence ID" value="NZ_LDUG01000018.1"/>
</dbReference>
<dbReference type="PANTHER" id="PTHR43031">
    <property type="entry name" value="FAD-DEPENDENT OXIDOREDUCTASE"/>
    <property type="match status" value="1"/>
</dbReference>
<evidence type="ECO:0000313" key="2">
    <source>
        <dbReference type="EMBL" id="KVW96926.1"/>
    </source>
</evidence>
<dbReference type="InterPro" id="IPR036873">
    <property type="entry name" value="Rhodanese-like_dom_sf"/>
</dbReference>
<dbReference type="GO" id="GO:0016740">
    <property type="term" value="F:transferase activity"/>
    <property type="evidence" value="ECO:0007669"/>
    <property type="project" value="UniProtKB-KW"/>
</dbReference>
<accession>A0A106BQT2</accession>
<dbReference type="Pfam" id="PF00581">
    <property type="entry name" value="Rhodanese"/>
    <property type="match status" value="1"/>
</dbReference>
<dbReference type="Proteomes" id="UP000064243">
    <property type="component" value="Unassembled WGS sequence"/>
</dbReference>
<dbReference type="PATRIC" id="fig|36861.3.peg.604"/>
<dbReference type="InterPro" id="IPR050229">
    <property type="entry name" value="GlpE_sulfurtransferase"/>
</dbReference>
<evidence type="ECO:0000259" key="1">
    <source>
        <dbReference type="PROSITE" id="PS50206"/>
    </source>
</evidence>
<sequence length="128" mass="14619">MKHLEPAEAHAFLQSHPEAVFIDCRSEIEYLFVGHPAGAIHIAWQDGPDWDVNPDFLGHSRKAASVNRPVVLICRSGRRSVEAGRYLEKYGFPEVYNVLNGFEGDMDESHHRSTKNGWRFDGLLWEQT</sequence>
<dbReference type="SUPFAM" id="SSF52821">
    <property type="entry name" value="Rhodanese/Cell cycle control phosphatase"/>
    <property type="match status" value="1"/>
</dbReference>
<dbReference type="STRING" id="1123392.GCA_000376425_00771"/>
<dbReference type="SMART" id="SM00450">
    <property type="entry name" value="RHOD"/>
    <property type="match status" value="1"/>
</dbReference>
<gene>
    <name evidence="2" type="ORF">ABW22_05720</name>
</gene>
<dbReference type="PROSITE" id="PS50206">
    <property type="entry name" value="RHODANESE_3"/>
    <property type="match status" value="1"/>
</dbReference>
<dbReference type="Gene3D" id="3.40.250.10">
    <property type="entry name" value="Rhodanese-like domain"/>
    <property type="match status" value="1"/>
</dbReference>
<keyword evidence="2" id="KW-0808">Transferase</keyword>
<feature type="domain" description="Rhodanese" evidence="1">
    <location>
        <begin position="15"/>
        <end position="114"/>
    </location>
</feature>
<evidence type="ECO:0000313" key="3">
    <source>
        <dbReference type="Proteomes" id="UP000064243"/>
    </source>
</evidence>
<dbReference type="AlphaFoldDB" id="A0A106BQT2"/>
<proteinExistence type="predicted"/>
<organism evidence="2 3">
    <name type="scientific">Thiobacillus denitrificans</name>
    <dbReference type="NCBI Taxonomy" id="36861"/>
    <lineage>
        <taxon>Bacteria</taxon>
        <taxon>Pseudomonadati</taxon>
        <taxon>Pseudomonadota</taxon>
        <taxon>Betaproteobacteria</taxon>
        <taxon>Nitrosomonadales</taxon>
        <taxon>Thiobacillaceae</taxon>
        <taxon>Thiobacillus</taxon>
    </lineage>
</organism>
<dbReference type="CDD" id="cd01522">
    <property type="entry name" value="RHOD_1"/>
    <property type="match status" value="1"/>
</dbReference>
<reference evidence="2 3" key="1">
    <citation type="journal article" date="2015" name="Appl. Environ. Microbiol.">
        <title>Aerobic and Anaerobic Thiosulfate Oxidation by a Cold-Adapted, Subglacial Chemoautotroph.</title>
        <authorList>
            <person name="Harrold Z.R."/>
            <person name="Skidmore M.L."/>
            <person name="Hamilton T.L."/>
            <person name="Desch L."/>
            <person name="Amada K."/>
            <person name="van Gelder W."/>
            <person name="Glover K."/>
            <person name="Roden E.E."/>
            <person name="Boyd E.S."/>
        </authorList>
    </citation>
    <scope>NUCLEOTIDE SEQUENCE [LARGE SCALE GENOMIC DNA]</scope>
    <source>
        <strain evidence="2 3">RG</strain>
    </source>
</reference>
<keyword evidence="3" id="KW-1185">Reference proteome</keyword>